<evidence type="ECO:0000313" key="2">
    <source>
        <dbReference type="EMBL" id="TVY57544.1"/>
    </source>
</evidence>
<name>A0A7D8Z3G4_9HELO</name>
<dbReference type="AlphaFoldDB" id="A0A7D8Z3G4"/>
<feature type="compositionally biased region" description="Polar residues" evidence="1">
    <location>
        <begin position="27"/>
        <end position="37"/>
    </location>
</feature>
<dbReference type="Proteomes" id="UP000481288">
    <property type="component" value="Unassembled WGS sequence"/>
</dbReference>
<comment type="caution">
    <text evidence="2">The sequence shown here is derived from an EMBL/GenBank/DDBJ whole genome shotgun (WGS) entry which is preliminary data.</text>
</comment>
<evidence type="ECO:0000313" key="3">
    <source>
        <dbReference type="Proteomes" id="UP000481288"/>
    </source>
</evidence>
<feature type="region of interest" description="Disordered" evidence="1">
    <location>
        <begin position="1"/>
        <end position="50"/>
    </location>
</feature>
<dbReference type="OrthoDB" id="3519912at2759"/>
<organism evidence="2 3">
    <name type="scientific">Lachnellula cervina</name>
    <dbReference type="NCBI Taxonomy" id="1316786"/>
    <lineage>
        <taxon>Eukaryota</taxon>
        <taxon>Fungi</taxon>
        <taxon>Dikarya</taxon>
        <taxon>Ascomycota</taxon>
        <taxon>Pezizomycotina</taxon>
        <taxon>Leotiomycetes</taxon>
        <taxon>Helotiales</taxon>
        <taxon>Lachnaceae</taxon>
        <taxon>Lachnellula</taxon>
    </lineage>
</organism>
<feature type="region of interest" description="Disordered" evidence="1">
    <location>
        <begin position="238"/>
        <end position="293"/>
    </location>
</feature>
<accession>A0A7D8Z3G4</accession>
<evidence type="ECO:0000256" key="1">
    <source>
        <dbReference type="SAM" id="MobiDB-lite"/>
    </source>
</evidence>
<sequence length="293" mass="32975">MPRNMEREGQTSRSVRHGVASERQGQHDSTNQDQQNDVLPPATEKSSMTLQEKTWWGMGFEELYREAKGKDFGKHGKEGRKSGRVRIIRWLCEKEGITPFSASTSDTPVTAPTSHYTTKTGAISHPEANLRTSDPELQRLINEAEKAYLRWSSADLLNLSMQRSYQLLKDSSGKLPSKSIKATANWNAGWDVLKSAREKKWWLGDGIDIANKAKAMGYQGPTKKYDVIVWMRSTPEDAEDNVHEVAESTSNKRKAQEEPPESVSKRPAKGSKRPHGWDTRLVGIRKKGPTATR</sequence>
<gene>
    <name evidence="2" type="ORF">LCER1_G002859</name>
</gene>
<feature type="compositionally biased region" description="Basic residues" evidence="1">
    <location>
        <begin position="283"/>
        <end position="293"/>
    </location>
</feature>
<proteinExistence type="predicted"/>
<reference evidence="2 3" key="1">
    <citation type="submission" date="2018-05" db="EMBL/GenBank/DDBJ databases">
        <title>Whole genome sequencing for identification of molecular markers to develop diagnostic detection tools for the regulated plant pathogen Lachnellula willkommii.</title>
        <authorList>
            <person name="Giroux E."/>
            <person name="Bilodeau G."/>
        </authorList>
    </citation>
    <scope>NUCLEOTIDE SEQUENCE [LARGE SCALE GENOMIC DNA]</scope>
    <source>
        <strain evidence="2 3">CBS 625.97</strain>
    </source>
</reference>
<keyword evidence="3" id="KW-1185">Reference proteome</keyword>
<protein>
    <submittedName>
        <fullName evidence="2">Uncharacterized protein</fullName>
    </submittedName>
</protein>
<dbReference type="EMBL" id="QGMG01000086">
    <property type="protein sequence ID" value="TVY57544.1"/>
    <property type="molecule type" value="Genomic_DNA"/>
</dbReference>
<feature type="compositionally biased region" description="Basic and acidic residues" evidence="1">
    <location>
        <begin position="1"/>
        <end position="10"/>
    </location>
</feature>